<keyword evidence="4" id="KW-0788">Thiol protease</keyword>
<dbReference type="PRINTS" id="PR00705">
    <property type="entry name" value="PAPAIN"/>
</dbReference>
<feature type="domain" description="Cathepsin propeptide inhibitor" evidence="9">
    <location>
        <begin position="1"/>
        <end position="33"/>
    </location>
</feature>
<feature type="domain" description="Peptidase C1A papain C-terminal" evidence="8">
    <location>
        <begin position="61"/>
        <end position="273"/>
    </location>
</feature>
<dbReference type="SUPFAM" id="SSF54001">
    <property type="entry name" value="Cysteine proteinases"/>
    <property type="match status" value="3"/>
</dbReference>
<keyword evidence="2" id="KW-0645">Protease</keyword>
<evidence type="ECO:0000256" key="2">
    <source>
        <dbReference type="ARBA" id="ARBA00022670"/>
    </source>
</evidence>
<dbReference type="Pfam" id="PF00112">
    <property type="entry name" value="Peptidase_C1"/>
    <property type="match status" value="3"/>
</dbReference>
<dbReference type="InterPro" id="IPR025661">
    <property type="entry name" value="Pept_asp_AS"/>
</dbReference>
<evidence type="ECO:0000256" key="1">
    <source>
        <dbReference type="ARBA" id="ARBA00008455"/>
    </source>
</evidence>
<dbReference type="InterPro" id="IPR000169">
    <property type="entry name" value="Pept_cys_AS"/>
</dbReference>
<comment type="caution">
    <text evidence="10">The sequence shown here is derived from an EMBL/GenBank/DDBJ whole genome shotgun (WGS) entry which is preliminary data.</text>
</comment>
<dbReference type="EMBL" id="JAFJMO010000009">
    <property type="protein sequence ID" value="KAJ8267509.1"/>
    <property type="molecule type" value="Genomic_DNA"/>
</dbReference>
<dbReference type="FunFam" id="3.90.70.10:FF:000006">
    <property type="entry name" value="Cathepsin S"/>
    <property type="match status" value="3"/>
</dbReference>
<feature type="domain" description="Cathepsin propeptide inhibitor" evidence="9">
    <location>
        <begin position="650"/>
        <end position="710"/>
    </location>
</feature>
<dbReference type="SMART" id="SM00645">
    <property type="entry name" value="Pept_C1"/>
    <property type="match status" value="3"/>
</dbReference>
<dbReference type="PANTHER" id="PTHR12411">
    <property type="entry name" value="CYSTEINE PROTEASE FAMILY C1-RELATED"/>
    <property type="match status" value="1"/>
</dbReference>
<dbReference type="InterPro" id="IPR039417">
    <property type="entry name" value="Peptidase_C1A_papain-like"/>
</dbReference>
<feature type="region of interest" description="Disordered" evidence="7">
    <location>
        <begin position="945"/>
        <end position="993"/>
    </location>
</feature>
<dbReference type="PROSITE" id="PS00639">
    <property type="entry name" value="THIOL_PROTEASE_HIS"/>
    <property type="match status" value="3"/>
</dbReference>
<dbReference type="InterPro" id="IPR025660">
    <property type="entry name" value="Pept_his_AS"/>
</dbReference>
<keyword evidence="6" id="KW-1015">Disulfide bond</keyword>
<gene>
    <name evidence="10" type="ORF">COCON_G00126810</name>
</gene>
<evidence type="ECO:0000313" key="11">
    <source>
        <dbReference type="Proteomes" id="UP001152803"/>
    </source>
</evidence>
<evidence type="ECO:0000259" key="8">
    <source>
        <dbReference type="SMART" id="SM00645"/>
    </source>
</evidence>
<name>A0A9Q1DD13_CONCO</name>
<evidence type="ECO:0000256" key="5">
    <source>
        <dbReference type="ARBA" id="ARBA00023145"/>
    </source>
</evidence>
<feature type="domain" description="Peptidase C1A papain C-terminal" evidence="8">
    <location>
        <begin position="738"/>
        <end position="940"/>
    </location>
</feature>
<evidence type="ECO:0000256" key="3">
    <source>
        <dbReference type="ARBA" id="ARBA00022801"/>
    </source>
</evidence>
<dbReference type="InterPro" id="IPR038765">
    <property type="entry name" value="Papain-like_cys_pep_sf"/>
</dbReference>
<dbReference type="GO" id="GO:0008234">
    <property type="term" value="F:cysteine-type peptidase activity"/>
    <property type="evidence" value="ECO:0007669"/>
    <property type="project" value="UniProtKB-KW"/>
</dbReference>
<dbReference type="GO" id="GO:0006508">
    <property type="term" value="P:proteolysis"/>
    <property type="evidence" value="ECO:0007669"/>
    <property type="project" value="UniProtKB-KW"/>
</dbReference>
<keyword evidence="3" id="KW-0378">Hydrolase</keyword>
<dbReference type="Gene3D" id="3.90.70.10">
    <property type="entry name" value="Cysteine proteinases"/>
    <property type="match status" value="3"/>
</dbReference>
<evidence type="ECO:0000256" key="4">
    <source>
        <dbReference type="ARBA" id="ARBA00022807"/>
    </source>
</evidence>
<reference evidence="10" key="1">
    <citation type="journal article" date="2023" name="Science">
        <title>Genome structures resolve the early diversification of teleost fishes.</title>
        <authorList>
            <person name="Parey E."/>
            <person name="Louis A."/>
            <person name="Montfort J."/>
            <person name="Bouchez O."/>
            <person name="Roques C."/>
            <person name="Iampietro C."/>
            <person name="Lluch J."/>
            <person name="Castinel A."/>
            <person name="Donnadieu C."/>
            <person name="Desvignes T."/>
            <person name="Floi Bucao C."/>
            <person name="Jouanno E."/>
            <person name="Wen M."/>
            <person name="Mejri S."/>
            <person name="Dirks R."/>
            <person name="Jansen H."/>
            <person name="Henkel C."/>
            <person name="Chen W.J."/>
            <person name="Zahm M."/>
            <person name="Cabau C."/>
            <person name="Klopp C."/>
            <person name="Thompson A.W."/>
            <person name="Robinson-Rechavi M."/>
            <person name="Braasch I."/>
            <person name="Lecointre G."/>
            <person name="Bobe J."/>
            <person name="Postlethwait J.H."/>
            <person name="Berthelot C."/>
            <person name="Roest Crollius H."/>
            <person name="Guiguen Y."/>
        </authorList>
    </citation>
    <scope>NUCLEOTIDE SEQUENCE</scope>
    <source>
        <strain evidence="10">Concon-B</strain>
    </source>
</reference>
<dbReference type="SMART" id="SM00848">
    <property type="entry name" value="Inhibitor_I29"/>
    <property type="match status" value="3"/>
</dbReference>
<dbReference type="Pfam" id="PF08246">
    <property type="entry name" value="Inhibitor_I29"/>
    <property type="match status" value="3"/>
</dbReference>
<proteinExistence type="inferred from homology"/>
<protein>
    <recommendedName>
        <fullName evidence="12">Cathepsin S</fullName>
    </recommendedName>
</protein>
<feature type="domain" description="Cathepsin propeptide inhibitor" evidence="9">
    <location>
        <begin position="312"/>
        <end position="372"/>
    </location>
</feature>
<dbReference type="InterPro" id="IPR013201">
    <property type="entry name" value="Prot_inhib_I29"/>
</dbReference>
<dbReference type="PROSITE" id="PS00139">
    <property type="entry name" value="THIOL_PROTEASE_CYS"/>
    <property type="match status" value="2"/>
</dbReference>
<evidence type="ECO:0000256" key="7">
    <source>
        <dbReference type="SAM" id="MobiDB-lite"/>
    </source>
</evidence>
<feature type="domain" description="Peptidase C1A papain C-terminal" evidence="8">
    <location>
        <begin position="404"/>
        <end position="611"/>
    </location>
</feature>
<evidence type="ECO:0000256" key="6">
    <source>
        <dbReference type="ARBA" id="ARBA00023157"/>
    </source>
</evidence>
<dbReference type="OrthoDB" id="190265at2759"/>
<dbReference type="CDD" id="cd02248">
    <property type="entry name" value="Peptidase_C1A"/>
    <property type="match status" value="3"/>
</dbReference>
<evidence type="ECO:0000313" key="10">
    <source>
        <dbReference type="EMBL" id="KAJ8267509.1"/>
    </source>
</evidence>
<dbReference type="AlphaFoldDB" id="A0A9Q1DD13"/>
<keyword evidence="5" id="KW-0865">Zymogen</keyword>
<comment type="similarity">
    <text evidence="1">Belongs to the peptidase C1 family.</text>
</comment>
<evidence type="ECO:0000259" key="9">
    <source>
        <dbReference type="SMART" id="SM00848"/>
    </source>
</evidence>
<dbReference type="Proteomes" id="UP001152803">
    <property type="component" value="Unassembled WGS sequence"/>
</dbReference>
<dbReference type="PROSITE" id="PS00640">
    <property type="entry name" value="THIOL_PROTEASE_ASN"/>
    <property type="match status" value="1"/>
</dbReference>
<dbReference type="InterPro" id="IPR013128">
    <property type="entry name" value="Peptidase_C1A"/>
</dbReference>
<organism evidence="10 11">
    <name type="scientific">Conger conger</name>
    <name type="common">Conger eel</name>
    <name type="synonym">Muraena conger</name>
    <dbReference type="NCBI Taxonomy" id="82655"/>
    <lineage>
        <taxon>Eukaryota</taxon>
        <taxon>Metazoa</taxon>
        <taxon>Chordata</taxon>
        <taxon>Craniata</taxon>
        <taxon>Vertebrata</taxon>
        <taxon>Euteleostomi</taxon>
        <taxon>Actinopterygii</taxon>
        <taxon>Neopterygii</taxon>
        <taxon>Teleostei</taxon>
        <taxon>Anguilliformes</taxon>
        <taxon>Congridae</taxon>
        <taxon>Conger</taxon>
    </lineage>
</organism>
<sequence length="993" mass="109478">MLMIQAHNHEYEQGLQSYQLGMNHLGDMTTEEVTAKMTGLKPPRARETNNTLPLDKFPGKLPKSIDYRKMGFVTPVRNQGTCLSCWAFSAAGALEGQLMKARRKLVSLSPQNLVDCSSNCGCKGGHMIDAYEYMKQNGIDSERTYPYVHVDEACAYNKSDQVAQIWGYKVFPRGDERALKAAVANYGPIAVQINAGLHSFQYYRGGVYSSHDCSKNAANHAMLVVGYGATWKCEKFWIIKNSWGQNWGEQGYMRIARNRGNICGIADLPSVPLLTRPGQRLRMRALQGFFLLVLGIISHAHSHLNLTLNGQWVEWKDQYSKEYGSQGEETQRRQVWEQNLRMVEKHNLEASLGLHSFTMGLNHLSDMMSEEVNALLNGLREEEEEELRRHGNLTVAPLGGGVALPPSVDWRSKGMVGPIRNQGSCGSCWAFSVSGALEGLMKRSTGKLVTLSPQNLLDCSTKYGNHGCKGGFLSKTFNYIIGNKGMDSDKSYPYEHREGKCRYSVQGRAGYCGGYKVLQHRSETELQTAVANVGPISVGINARLPTFMGYRGGVYSDPRCSSKTINHAVLVIGYGTDRGQDFWLVKNSWGKATFHRRPSSCRYSGQPASRIHGRKVLLGTMFGSLFLVTALVGVTTAAVIDQNPNLDMHWNMWKIKHSKAYKHQAEEYGRRSIWEKNLRLISLHNLETSLGLHSYDLAMNHLGDLTSEEVVQTLTGVQVPSDLERGPSTFVQSSGASVPDSVDWRTKGYVTDVKMQGSCGSCWAFSAAGALEGQLMKTRGQLVSLSPQNLVDCSSKFGNHGCNGGLMHHAFQYVIENQGIDSDASYPYDSVEGNCRYTVAGRAANCSSYTFVQQNDEAALKAAVASVGPISVAIDARRPTFAFYHSGVFDDPQCSQEVNHGVLVVGYGTLEGKDFWLVKNRAVQGSQLTAGGYDISARPLQMCESPQRPRKLPELSQTALPLRPGRRASAAPEQEKIRIGVEGSRGKGGGFPL</sequence>
<evidence type="ECO:0008006" key="12">
    <source>
        <dbReference type="Google" id="ProtNLM"/>
    </source>
</evidence>
<dbReference type="InterPro" id="IPR000668">
    <property type="entry name" value="Peptidase_C1A_C"/>
</dbReference>
<keyword evidence="11" id="KW-1185">Reference proteome</keyword>
<accession>A0A9Q1DD13</accession>